<reference evidence="3 4" key="1">
    <citation type="journal article" date="2019" name="Int. J. Syst. Evol. Microbiol.">
        <title>The Global Catalogue of Microorganisms (GCM) 10K type strain sequencing project: providing services to taxonomists for standard genome sequencing and annotation.</title>
        <authorList>
            <consortium name="The Broad Institute Genomics Platform"/>
            <consortium name="The Broad Institute Genome Sequencing Center for Infectious Disease"/>
            <person name="Wu L."/>
            <person name="Ma J."/>
        </authorList>
    </citation>
    <scope>NUCLEOTIDE SEQUENCE [LARGE SCALE GENOMIC DNA]</scope>
    <source>
        <strain evidence="3 4">JCM 3325</strain>
    </source>
</reference>
<protein>
    <submittedName>
        <fullName evidence="3">Cupin domain-containing protein</fullName>
    </submittedName>
</protein>
<name>A0ABN3KD71_9ACTN</name>
<keyword evidence="4" id="KW-1185">Reference proteome</keyword>
<sequence>MPALTRRRRTAALAGGVMIVLAASQGAAAATPASGVTGTILARRTVGGTDHVLRELVIAPGGTTGWHFHDGPVRAVVKRGTLTHNAADCSLDGTYRRGDVIVEPAGHVHIGRNLGSTPLVLTAVYTLPHGSPPARDAPNPGCDFQ</sequence>
<organism evidence="3 4">
    <name type="scientific">Actinomadura vinacea</name>
    <dbReference type="NCBI Taxonomy" id="115336"/>
    <lineage>
        <taxon>Bacteria</taxon>
        <taxon>Bacillati</taxon>
        <taxon>Actinomycetota</taxon>
        <taxon>Actinomycetes</taxon>
        <taxon>Streptosporangiales</taxon>
        <taxon>Thermomonosporaceae</taxon>
        <taxon>Actinomadura</taxon>
    </lineage>
</organism>
<keyword evidence="1" id="KW-0732">Signal</keyword>
<dbReference type="InterPro" id="IPR013096">
    <property type="entry name" value="Cupin_2"/>
</dbReference>
<proteinExistence type="predicted"/>
<gene>
    <name evidence="3" type="ORF">GCM10010191_85060</name>
</gene>
<dbReference type="Pfam" id="PF07883">
    <property type="entry name" value="Cupin_2"/>
    <property type="match status" value="1"/>
</dbReference>
<feature type="domain" description="Cupin type-2" evidence="2">
    <location>
        <begin position="56"/>
        <end position="125"/>
    </location>
</feature>
<accession>A0ABN3KD71</accession>
<comment type="caution">
    <text evidence="3">The sequence shown here is derived from an EMBL/GenBank/DDBJ whole genome shotgun (WGS) entry which is preliminary data.</text>
</comment>
<feature type="chain" id="PRO_5045866914" evidence="1">
    <location>
        <begin position="30"/>
        <end position="145"/>
    </location>
</feature>
<evidence type="ECO:0000313" key="4">
    <source>
        <dbReference type="Proteomes" id="UP001501231"/>
    </source>
</evidence>
<evidence type="ECO:0000313" key="3">
    <source>
        <dbReference type="EMBL" id="GAA2453409.1"/>
    </source>
</evidence>
<evidence type="ECO:0000256" key="1">
    <source>
        <dbReference type="SAM" id="SignalP"/>
    </source>
</evidence>
<feature type="signal peptide" evidence="1">
    <location>
        <begin position="1"/>
        <end position="29"/>
    </location>
</feature>
<dbReference type="InterPro" id="IPR014710">
    <property type="entry name" value="RmlC-like_jellyroll"/>
</dbReference>
<dbReference type="InterPro" id="IPR011051">
    <property type="entry name" value="RmlC_Cupin_sf"/>
</dbReference>
<dbReference type="Gene3D" id="2.60.120.10">
    <property type="entry name" value="Jelly Rolls"/>
    <property type="match status" value="1"/>
</dbReference>
<dbReference type="Proteomes" id="UP001501231">
    <property type="component" value="Unassembled WGS sequence"/>
</dbReference>
<dbReference type="EMBL" id="BAAARW010000039">
    <property type="protein sequence ID" value="GAA2453409.1"/>
    <property type="molecule type" value="Genomic_DNA"/>
</dbReference>
<evidence type="ECO:0000259" key="2">
    <source>
        <dbReference type="Pfam" id="PF07883"/>
    </source>
</evidence>
<dbReference type="RefSeq" id="WP_344597141.1">
    <property type="nucleotide sequence ID" value="NZ_BAAARW010000039.1"/>
</dbReference>
<dbReference type="SUPFAM" id="SSF51182">
    <property type="entry name" value="RmlC-like cupins"/>
    <property type="match status" value="1"/>
</dbReference>